<dbReference type="SMART" id="SM01411">
    <property type="entry name" value="Ephrin_rec_like"/>
    <property type="match status" value="3"/>
</dbReference>
<feature type="domain" description="Tyrosine-protein kinase ephrin type A/B receptor-like" evidence="3">
    <location>
        <begin position="3"/>
        <end position="30"/>
    </location>
</feature>
<evidence type="ECO:0000313" key="4">
    <source>
        <dbReference type="EMBL" id="CAK9068927.1"/>
    </source>
</evidence>
<organism evidence="4 5">
    <name type="scientific">Durusdinium trenchii</name>
    <dbReference type="NCBI Taxonomy" id="1381693"/>
    <lineage>
        <taxon>Eukaryota</taxon>
        <taxon>Sar</taxon>
        <taxon>Alveolata</taxon>
        <taxon>Dinophyceae</taxon>
        <taxon>Suessiales</taxon>
        <taxon>Symbiodiniaceae</taxon>
        <taxon>Durusdinium</taxon>
    </lineage>
</organism>
<feature type="transmembrane region" description="Helical" evidence="2">
    <location>
        <begin position="350"/>
        <end position="379"/>
    </location>
</feature>
<name>A0ABP0P1U0_9DINO</name>
<dbReference type="Gene3D" id="2.10.50.10">
    <property type="entry name" value="Tumor Necrosis Factor Receptor, subunit A, domain 2"/>
    <property type="match status" value="3"/>
</dbReference>
<dbReference type="PANTHER" id="PTHR46967:SF2">
    <property type="entry name" value="SUSHI, VON WILLEBRAND FACTOR TYPE A, EGF AND PENTRAXIN DOMAIN-CONTAINING PROTEIN 1-LIKE"/>
    <property type="match status" value="1"/>
</dbReference>
<keyword evidence="5" id="KW-1185">Reference proteome</keyword>
<protein>
    <submittedName>
        <fullName evidence="4">CUB and EGF-like domain-containing protein 2 (Protein CEGP1) (Scube/You)</fullName>
    </submittedName>
</protein>
<feature type="domain" description="Tyrosine-protein kinase ephrin type A/B receptor-like" evidence="3">
    <location>
        <begin position="61"/>
        <end position="108"/>
    </location>
</feature>
<feature type="compositionally biased region" description="Low complexity" evidence="1">
    <location>
        <begin position="817"/>
        <end position="839"/>
    </location>
</feature>
<sequence>MMQCIGCPRGRFTDGVGFSECTACPMGRFSSSDSQSACEACAPGKYMLSTQSSECLQCERGKFSNVTAALSCEMCDPGFFSDVNSTECEACPEGHESEFPGSVSCSKCEAGRFNPRAGGRCMQCPLGTIANESGLASCQVCNLSLIWPLTSDVERVYCVTEGWVFVGCLCIMAGCSFFLILLPYAFRYRAEIEDITLDRADGRCRVIIRTHGRHWLPHRSVRSFFHDSFARFRAKSSSGTFVISGAMNASSSGRHAPAVFFDTGHPFLDAPSANEEEGWILTEAAAIEAEASALYYWAKPLERTESKQRIAGHLIQPVTTHHLILLCPDGLPSTRSIETSKGVLRIPFPLTLIMVSIPGSFVSLGCSMLLSVLLALLPFLVMISSPEGAKWVYGLSSVVSVLIAIGFHMTAASLQPLTPTQRKLRRHIKNMAGCNPNPMLTRREKGPHRAIRAGHLLDLATTFHDCIRHRDMYYVATNIIKPVTKPYRLSYAECVGPQDTKWFVSHYWGTSFQHFAASIQKHSEAVVEPHYSATDVPYWICSFSNNQWQLEEELGSGWEQSSFFMALASHNCVGTAMVLDDEALPLTRAWCLFEVLQTMIIRRENFKGLYLCTTTGVLQKGKSGVDLPMRIAERLAKLRLEDATASVQKDKEMISKLVSEMPGGFQAMNAYLKRNIAEALRTMQVVFTTELKNLLTTLDTAQLEHQLEGLEDSPSFCEVAIAMEEGLCIARKDSMRAKEDGEGFLQSLKDALAAANLKRDAQNKAVSWCQNQGAASLWEVLEAFDEFASEMGLKPLEKRRIEKAINAAIERDGGASGVAASPAPRADPAAQARARLAAAQNSGSAGELRQALAAARSCGLKPAELAQ</sequence>
<evidence type="ECO:0000256" key="1">
    <source>
        <dbReference type="SAM" id="MobiDB-lite"/>
    </source>
</evidence>
<evidence type="ECO:0000313" key="5">
    <source>
        <dbReference type="Proteomes" id="UP001642464"/>
    </source>
</evidence>
<keyword evidence="2" id="KW-0472">Membrane</keyword>
<dbReference type="Pfam" id="PF07699">
    <property type="entry name" value="Ephrin_rec_like"/>
    <property type="match status" value="2"/>
</dbReference>
<dbReference type="Proteomes" id="UP001642464">
    <property type="component" value="Unassembled WGS sequence"/>
</dbReference>
<dbReference type="InterPro" id="IPR009030">
    <property type="entry name" value="Growth_fac_rcpt_cys_sf"/>
</dbReference>
<feature type="region of interest" description="Disordered" evidence="1">
    <location>
        <begin position="814"/>
        <end position="840"/>
    </location>
</feature>
<gene>
    <name evidence="4" type="ORF">SCF082_LOCUS34617</name>
</gene>
<proteinExistence type="predicted"/>
<comment type="caution">
    <text evidence="4">The sequence shown here is derived from an EMBL/GenBank/DDBJ whole genome shotgun (WGS) entry which is preliminary data.</text>
</comment>
<reference evidence="4 5" key="1">
    <citation type="submission" date="2024-02" db="EMBL/GenBank/DDBJ databases">
        <authorList>
            <person name="Chen Y."/>
            <person name="Shah S."/>
            <person name="Dougan E. K."/>
            <person name="Thang M."/>
            <person name="Chan C."/>
        </authorList>
    </citation>
    <scope>NUCLEOTIDE SEQUENCE [LARGE SCALE GENOMIC DNA]</scope>
</reference>
<dbReference type="InterPro" id="IPR011641">
    <property type="entry name" value="Tyr-kin_ephrin_A/B_rcpt-like"/>
</dbReference>
<dbReference type="CDD" id="cd00185">
    <property type="entry name" value="TNFRSF"/>
    <property type="match status" value="2"/>
</dbReference>
<evidence type="ECO:0000259" key="3">
    <source>
        <dbReference type="Pfam" id="PF07699"/>
    </source>
</evidence>
<feature type="non-terminal residue" evidence="4">
    <location>
        <position position="867"/>
    </location>
</feature>
<dbReference type="PANTHER" id="PTHR46967">
    <property type="entry name" value="INSULIN-LIKE GROWTH FACTOR BINDING PROTEIN,N-TERMINAL"/>
    <property type="match status" value="1"/>
</dbReference>
<dbReference type="EMBL" id="CAXAMM010031924">
    <property type="protein sequence ID" value="CAK9068927.1"/>
    <property type="molecule type" value="Genomic_DNA"/>
</dbReference>
<keyword evidence="2" id="KW-1133">Transmembrane helix</keyword>
<feature type="transmembrane region" description="Helical" evidence="2">
    <location>
        <begin position="163"/>
        <end position="186"/>
    </location>
</feature>
<accession>A0ABP0P1U0</accession>
<feature type="transmembrane region" description="Helical" evidence="2">
    <location>
        <begin position="391"/>
        <end position="414"/>
    </location>
</feature>
<evidence type="ECO:0000256" key="2">
    <source>
        <dbReference type="SAM" id="Phobius"/>
    </source>
</evidence>
<dbReference type="SUPFAM" id="SSF57184">
    <property type="entry name" value="Growth factor receptor domain"/>
    <property type="match status" value="1"/>
</dbReference>
<keyword evidence="2" id="KW-0812">Transmembrane</keyword>